<feature type="region of interest" description="Disordered" evidence="2">
    <location>
        <begin position="1"/>
        <end position="20"/>
    </location>
</feature>
<protein>
    <recommendedName>
        <fullName evidence="3">Cilium assembly protein DZIP1 N-terminal domain-containing protein</fullName>
    </recommendedName>
</protein>
<dbReference type="EMBL" id="JAQMWT010000424">
    <property type="protein sequence ID" value="KAJ8601536.1"/>
    <property type="molecule type" value="Genomic_DNA"/>
</dbReference>
<organism evidence="4 5">
    <name type="scientific">Chrysophaeum taylorii</name>
    <dbReference type="NCBI Taxonomy" id="2483200"/>
    <lineage>
        <taxon>Eukaryota</taxon>
        <taxon>Sar</taxon>
        <taxon>Stramenopiles</taxon>
        <taxon>Ochrophyta</taxon>
        <taxon>Pelagophyceae</taxon>
        <taxon>Pelagomonadales</taxon>
        <taxon>Pelagomonadaceae</taxon>
        <taxon>Chrysophaeum</taxon>
    </lineage>
</organism>
<dbReference type="PANTHER" id="PTHR21502">
    <property type="entry name" value="ZINC FINGER PROTEIN DZIP1"/>
    <property type="match status" value="1"/>
</dbReference>
<keyword evidence="1" id="KW-0175">Coiled coil</keyword>
<comment type="caution">
    <text evidence="4">The sequence shown here is derived from an EMBL/GenBank/DDBJ whole genome shotgun (WGS) entry which is preliminary data.</text>
</comment>
<feature type="domain" description="Cilium assembly protein DZIP1 N-terminal" evidence="3">
    <location>
        <begin position="41"/>
        <end position="162"/>
    </location>
</feature>
<evidence type="ECO:0000256" key="2">
    <source>
        <dbReference type="SAM" id="MobiDB-lite"/>
    </source>
</evidence>
<feature type="compositionally biased region" description="Acidic residues" evidence="2">
    <location>
        <begin position="352"/>
        <end position="363"/>
    </location>
</feature>
<dbReference type="GO" id="GO:0005737">
    <property type="term" value="C:cytoplasm"/>
    <property type="evidence" value="ECO:0007669"/>
    <property type="project" value="UniProtKB-SubCell"/>
</dbReference>
<gene>
    <name evidence="4" type="ORF">CTAYLR_008015</name>
</gene>
<keyword evidence="5" id="KW-1185">Reference proteome</keyword>
<dbReference type="Proteomes" id="UP001230188">
    <property type="component" value="Unassembled WGS sequence"/>
</dbReference>
<dbReference type="Pfam" id="PF13815">
    <property type="entry name" value="Dzip-like_N"/>
    <property type="match status" value="1"/>
</dbReference>
<evidence type="ECO:0000259" key="3">
    <source>
        <dbReference type="Pfam" id="PF13815"/>
    </source>
</evidence>
<dbReference type="SUPFAM" id="SSF54236">
    <property type="entry name" value="Ubiquitin-like"/>
    <property type="match status" value="1"/>
</dbReference>
<dbReference type="InterPro" id="IPR051241">
    <property type="entry name" value="DZIP_RILPL"/>
</dbReference>
<dbReference type="PANTHER" id="PTHR21502:SF3">
    <property type="entry name" value="CILIUM ASSEMBLY PROTEIN DZIP1L"/>
    <property type="match status" value="1"/>
</dbReference>
<proteinExistence type="predicted"/>
<reference evidence="4" key="1">
    <citation type="submission" date="2023-01" db="EMBL/GenBank/DDBJ databases">
        <title>Metagenome sequencing of chrysophaentin producing Chrysophaeum taylorii.</title>
        <authorList>
            <person name="Davison J."/>
            <person name="Bewley C."/>
        </authorList>
    </citation>
    <scope>NUCLEOTIDE SEQUENCE</scope>
    <source>
        <strain evidence="4">NIES-1699</strain>
    </source>
</reference>
<evidence type="ECO:0000313" key="5">
    <source>
        <dbReference type="Proteomes" id="UP001230188"/>
    </source>
</evidence>
<evidence type="ECO:0000256" key="1">
    <source>
        <dbReference type="ARBA" id="ARBA00023054"/>
    </source>
</evidence>
<feature type="compositionally biased region" description="Polar residues" evidence="2">
    <location>
        <begin position="426"/>
        <end position="436"/>
    </location>
</feature>
<dbReference type="InterPro" id="IPR032714">
    <property type="entry name" value="DZIP1_N"/>
</dbReference>
<dbReference type="GO" id="GO:0008270">
    <property type="term" value="F:zinc ion binding"/>
    <property type="evidence" value="ECO:0007669"/>
    <property type="project" value="UniProtKB-KW"/>
</dbReference>
<sequence>MSCDESSSIPPLESKYVGHGAPNSLEDQRDCAGDLLASRSFYFAERYKAIDLEVIASVDLERIQREVDIEALQQHLEVLTYGDISKSVTRPLGLTPGDAAFVKIFRLAQLTIEYLLNVQDVLAEGLERSKTKCRSAHERIQRYKFKIKEHDARLHALKAETKAKRAAMRTYESLLANAKRCPSSSRDMHHHSGVHRATREKLRAPPSEPSEPSDEDEEPRVVVERPARQGRAELTLYLSSTTGACTRHVVGFDATAGDLCARLPGDVRLVHRGQELAPDVVLASTGVEHGDTLLVLSCEPSKPVSDGDFLDRRIAELEASIRSEMAVQLQTQLSSLRSTASRETPRCFAGPLEDDDDDYDDDDCGRMPPRNDDETPRAADAREASTTENREEAERRLREQMERLEQRMVALVDKLQQQQPPPMVVKTTSRSVNTLETPPAQPVAPPQRDEEAPPVLEFEDESRPASRPASPKHQEEAAALSWTLRCVLVEFDDDDDEDGVLSEVEVEVEADDAAEDLLEAVASEIDSSVEPERLRFKRRSTGLDLGTIADLRNASDAGDCACEVSRRAKPASEARASELAEIRRCAGEIARSPEARVRAARIEDGVSARQARWRSRGDGLSSLSQAEVAKLEVRVEALASLVEAVDKCPGLDEDMVSRVRRDLSAVCDGLPSSVSRAIARLEAAVEERAELLTELRRPL</sequence>
<dbReference type="InterPro" id="IPR029071">
    <property type="entry name" value="Ubiquitin-like_domsf"/>
</dbReference>
<name>A0AAD7UAW9_9STRA</name>
<feature type="region of interest" description="Disordered" evidence="2">
    <location>
        <begin position="416"/>
        <end position="476"/>
    </location>
</feature>
<feature type="region of interest" description="Disordered" evidence="2">
    <location>
        <begin position="179"/>
        <end position="226"/>
    </location>
</feature>
<feature type="compositionally biased region" description="Polar residues" evidence="2">
    <location>
        <begin position="333"/>
        <end position="342"/>
    </location>
</feature>
<feature type="region of interest" description="Disordered" evidence="2">
    <location>
        <begin position="333"/>
        <end position="395"/>
    </location>
</feature>
<feature type="compositionally biased region" description="Basic and acidic residues" evidence="2">
    <location>
        <begin position="369"/>
        <end position="395"/>
    </location>
</feature>
<dbReference type="AlphaFoldDB" id="A0AAD7UAW9"/>
<accession>A0AAD7UAW9</accession>
<evidence type="ECO:0000313" key="4">
    <source>
        <dbReference type="EMBL" id="KAJ8601536.1"/>
    </source>
</evidence>